<proteinExistence type="predicted"/>
<name>A0AAV4QBC4_CAEEX</name>
<organism evidence="1 2">
    <name type="scientific">Caerostris extrusa</name>
    <name type="common">Bark spider</name>
    <name type="synonym">Caerostris bankana</name>
    <dbReference type="NCBI Taxonomy" id="172846"/>
    <lineage>
        <taxon>Eukaryota</taxon>
        <taxon>Metazoa</taxon>
        <taxon>Ecdysozoa</taxon>
        <taxon>Arthropoda</taxon>
        <taxon>Chelicerata</taxon>
        <taxon>Arachnida</taxon>
        <taxon>Araneae</taxon>
        <taxon>Araneomorphae</taxon>
        <taxon>Entelegynae</taxon>
        <taxon>Araneoidea</taxon>
        <taxon>Araneidae</taxon>
        <taxon>Caerostris</taxon>
    </lineage>
</organism>
<protein>
    <submittedName>
        <fullName evidence="1">Uncharacterized protein</fullName>
    </submittedName>
</protein>
<dbReference type="Proteomes" id="UP001054945">
    <property type="component" value="Unassembled WGS sequence"/>
</dbReference>
<gene>
    <name evidence="1" type="ORF">CEXT_444561</name>
</gene>
<dbReference type="AlphaFoldDB" id="A0AAV4QBC4"/>
<evidence type="ECO:0000313" key="1">
    <source>
        <dbReference type="EMBL" id="GIY06694.1"/>
    </source>
</evidence>
<keyword evidence="2" id="KW-1185">Reference proteome</keyword>
<accession>A0AAV4QBC4</accession>
<sequence>MTSQPSSSSLTQQLHAVVVKCQMVKWSNGQNDFEVKDYGMGSKHAKASKTGGWRELALEDVVDPLNVFLGNVWKNYLKNGCHIIAFWGFYPDKAAGA</sequence>
<dbReference type="EMBL" id="BPLR01005989">
    <property type="protein sequence ID" value="GIY06694.1"/>
    <property type="molecule type" value="Genomic_DNA"/>
</dbReference>
<reference evidence="1 2" key="1">
    <citation type="submission" date="2021-06" db="EMBL/GenBank/DDBJ databases">
        <title>Caerostris extrusa draft genome.</title>
        <authorList>
            <person name="Kono N."/>
            <person name="Arakawa K."/>
        </authorList>
    </citation>
    <scope>NUCLEOTIDE SEQUENCE [LARGE SCALE GENOMIC DNA]</scope>
</reference>
<comment type="caution">
    <text evidence="1">The sequence shown here is derived from an EMBL/GenBank/DDBJ whole genome shotgun (WGS) entry which is preliminary data.</text>
</comment>
<evidence type="ECO:0000313" key="2">
    <source>
        <dbReference type="Proteomes" id="UP001054945"/>
    </source>
</evidence>